<accession>A0AAE0V7L7</accession>
<gene>
    <name evidence="4" type="ORF">QTP70_010070</name>
</gene>
<keyword evidence="5" id="KW-1185">Reference proteome</keyword>
<dbReference type="PANTHER" id="PTHR33064">
    <property type="entry name" value="POL PROTEIN"/>
    <property type="match status" value="1"/>
</dbReference>
<dbReference type="Pfam" id="PF00078">
    <property type="entry name" value="RVT_1"/>
    <property type="match status" value="1"/>
</dbReference>
<dbReference type="InterPro" id="IPR000477">
    <property type="entry name" value="RT_dom"/>
</dbReference>
<dbReference type="PANTHER" id="PTHR33064:SF37">
    <property type="entry name" value="RIBONUCLEASE H"/>
    <property type="match status" value="1"/>
</dbReference>
<dbReference type="AlphaFoldDB" id="A0AAE0V7L7"/>
<dbReference type="SUPFAM" id="SSF56672">
    <property type="entry name" value="DNA/RNA polymerases"/>
    <property type="match status" value="1"/>
</dbReference>
<evidence type="ECO:0000313" key="5">
    <source>
        <dbReference type="Proteomes" id="UP001274896"/>
    </source>
</evidence>
<comment type="similarity">
    <text evidence="1">Belongs to the beta type-B retroviral polymerase family. HERV class-II K(HML-2) pol subfamily.</text>
</comment>
<reference evidence="4" key="1">
    <citation type="submission" date="2023-06" db="EMBL/GenBank/DDBJ databases">
        <title>Male Hemibagrus guttatus genome.</title>
        <authorList>
            <person name="Bian C."/>
        </authorList>
    </citation>
    <scope>NUCLEOTIDE SEQUENCE</scope>
    <source>
        <strain evidence="4">Male_cb2023</strain>
        <tissue evidence="4">Muscle</tissue>
    </source>
</reference>
<dbReference type="FunFam" id="3.30.70.270:FF:000020">
    <property type="entry name" value="Transposon Tf2-6 polyprotein-like Protein"/>
    <property type="match status" value="1"/>
</dbReference>
<dbReference type="Gene3D" id="3.10.10.10">
    <property type="entry name" value="HIV Type 1 Reverse Transcriptase, subunit A, domain 1"/>
    <property type="match status" value="1"/>
</dbReference>
<evidence type="ECO:0000256" key="2">
    <source>
        <dbReference type="ARBA" id="ARBA00012180"/>
    </source>
</evidence>
<dbReference type="EMBL" id="JAUCMX010000007">
    <property type="protein sequence ID" value="KAK3539534.1"/>
    <property type="molecule type" value="Genomic_DNA"/>
</dbReference>
<feature type="domain" description="Reverse transcriptase" evidence="3">
    <location>
        <begin position="106"/>
        <end position="162"/>
    </location>
</feature>
<dbReference type="Gene3D" id="3.30.70.270">
    <property type="match status" value="2"/>
</dbReference>
<evidence type="ECO:0000313" key="4">
    <source>
        <dbReference type="EMBL" id="KAK3539534.1"/>
    </source>
</evidence>
<sequence length="300" mass="34041">MEEIPIPREYQSLREAFSKKRASHLPPNCPCDCAIDLLPQSSPPKGKMFPLLIPESTAMEEYIEEALAAGYIRPSTSPAAASFFFVGKKDGGLRPCINYHGLNDITYVIAYIDDILIFSASYDEHIGHVRRVLVRQLQHHLFVKAEKCEFHHDTITFLGYVISQKGVKMDESKVETVTNWPEPTTVKELQRFLGFANFYQRFIRGYSSIVSPLTSLLKGPPKCLRWNEDAWIAFIKLKRSFITAQILQHPDPERLFIVEVDGGCRSGDAVHLPCMEGLLHASEYQCESHLESLPSVQWAD</sequence>
<dbReference type="InterPro" id="IPR043502">
    <property type="entry name" value="DNA/RNA_pol_sf"/>
</dbReference>
<organism evidence="4 5">
    <name type="scientific">Hemibagrus guttatus</name>
    <dbReference type="NCBI Taxonomy" id="175788"/>
    <lineage>
        <taxon>Eukaryota</taxon>
        <taxon>Metazoa</taxon>
        <taxon>Chordata</taxon>
        <taxon>Craniata</taxon>
        <taxon>Vertebrata</taxon>
        <taxon>Euteleostomi</taxon>
        <taxon>Actinopterygii</taxon>
        <taxon>Neopterygii</taxon>
        <taxon>Teleostei</taxon>
        <taxon>Ostariophysi</taxon>
        <taxon>Siluriformes</taxon>
        <taxon>Bagridae</taxon>
        <taxon>Hemibagrus</taxon>
    </lineage>
</organism>
<evidence type="ECO:0000256" key="1">
    <source>
        <dbReference type="ARBA" id="ARBA00010879"/>
    </source>
</evidence>
<comment type="caution">
    <text evidence="4">The sequence shown here is derived from an EMBL/GenBank/DDBJ whole genome shotgun (WGS) entry which is preliminary data.</text>
</comment>
<proteinExistence type="inferred from homology"/>
<dbReference type="InterPro" id="IPR043128">
    <property type="entry name" value="Rev_trsase/Diguanyl_cyclase"/>
</dbReference>
<evidence type="ECO:0000259" key="3">
    <source>
        <dbReference type="Pfam" id="PF00078"/>
    </source>
</evidence>
<name>A0AAE0V7L7_9TELE</name>
<dbReference type="Proteomes" id="UP001274896">
    <property type="component" value="Unassembled WGS sequence"/>
</dbReference>
<dbReference type="EC" id="3.1.26.4" evidence="2"/>
<dbReference type="InterPro" id="IPR051320">
    <property type="entry name" value="Viral_Replic_Matur_Polypro"/>
</dbReference>
<protein>
    <recommendedName>
        <fullName evidence="2">ribonuclease H</fullName>
        <ecNumber evidence="2">3.1.26.4</ecNumber>
    </recommendedName>
</protein>
<dbReference type="GO" id="GO:0004523">
    <property type="term" value="F:RNA-DNA hybrid ribonuclease activity"/>
    <property type="evidence" value="ECO:0007669"/>
    <property type="project" value="UniProtKB-EC"/>
</dbReference>
<dbReference type="CDD" id="cd01647">
    <property type="entry name" value="RT_LTR"/>
    <property type="match status" value="1"/>
</dbReference>